<evidence type="ECO:0000313" key="1">
    <source>
        <dbReference type="EMBL" id="KWX00316.1"/>
    </source>
</evidence>
<reference evidence="1 6" key="2">
    <citation type="submission" date="2015-02" db="EMBL/GenBank/DDBJ databases">
        <title>Physiological reanalysis, assessment of diazotrophy, and genome sequences of multiple isolates of Streptomyces thermoautotrophicus.</title>
        <authorList>
            <person name="MacKellar D.C."/>
            <person name="Lieber L."/>
            <person name="Norman J."/>
            <person name="Bolger A."/>
            <person name="Tobin C."/>
            <person name="Murray J.W."/>
            <person name="Prell J."/>
        </authorList>
    </citation>
    <scope>NUCLEOTIDE SEQUENCE [LARGE SCALE GENOMIC DNA]</scope>
    <source>
        <strain evidence="1 6">UBT1</strain>
    </source>
</reference>
<dbReference type="PATRIC" id="fig|1469144.10.peg.2850"/>
<gene>
    <name evidence="2" type="ORF">LI90_2636</name>
    <name evidence="1" type="ORF">TH66_15905</name>
    <name evidence="3" type="ORF">TR74_17350</name>
</gene>
<reference evidence="2" key="4">
    <citation type="submission" date="2015-04" db="EMBL/GenBank/DDBJ databases">
        <title>Physiological reanalysis, assessment of diazotrophy, and genome sequences of multiple isolates of Streptomyces thermoautotrophicus.</title>
        <authorList>
            <person name="MacKellar D.C."/>
            <person name="Lieber L."/>
            <person name="Norman J."/>
            <person name="Bolger A."/>
            <person name="Tobin C."/>
            <person name="Murray J.W."/>
            <person name="Woodward J."/>
            <person name="Friesen M."/>
            <person name="Prell J."/>
        </authorList>
    </citation>
    <scope>NUCLEOTIDE SEQUENCE [LARGE SCALE GENOMIC DNA]</scope>
    <source>
        <strain evidence="2">H1</strain>
    </source>
</reference>
<dbReference type="RefSeq" id="WP_066888188.1">
    <property type="nucleotide sequence ID" value="NZ_CP171739.1"/>
</dbReference>
<name>A0A132MRE5_9ACTN</name>
<protein>
    <submittedName>
        <fullName evidence="1">Uncharacterized protein</fullName>
    </submittedName>
</protein>
<sequence length="261" mass="28319">MAVTDLWVADEITQRLGKPTVEALARRIDIDGRCFSCGLPLGPGRVSLRAQPIGDLVELTAHHASCTPSEWLSDSGIIQAAAGSTYAAVTAALEFQKPDEEVPRRGLLSSLRAWWRRAHRTHPIGLMIVNPSIDTVHVRMAGPGESVDADMEMLRRIGFHEASANSVVHAPVPGVFSLLRRGQITVQTPAGTWEAPVSEEIEQCIRRYQGLLVMPTTEISVRSLQPHSPVPLLDGLACGQVLFAWAPLLRGPDERPGAPLD</sequence>
<dbReference type="EMBL" id="JYIJ01000018">
    <property type="protein sequence ID" value="KWX00316.1"/>
    <property type="molecule type" value="Genomic_DNA"/>
</dbReference>
<dbReference type="AlphaFoldDB" id="A0A132MRE5"/>
<evidence type="ECO:0000313" key="4">
    <source>
        <dbReference type="Proteomes" id="UP000070188"/>
    </source>
</evidence>
<evidence type="ECO:0000313" key="6">
    <source>
        <dbReference type="Proteomes" id="UP000070659"/>
    </source>
</evidence>
<accession>A0A132MRE5</accession>
<proteinExistence type="predicted"/>
<dbReference type="EMBL" id="LAXD01000001">
    <property type="protein sequence ID" value="KWX01604.1"/>
    <property type="molecule type" value="Genomic_DNA"/>
</dbReference>
<dbReference type="Proteomes" id="UP000070188">
    <property type="component" value="Unassembled WGS sequence"/>
</dbReference>
<evidence type="ECO:0000313" key="3">
    <source>
        <dbReference type="EMBL" id="KWX07849.1"/>
    </source>
</evidence>
<dbReference type="Proteomes" id="UP000070659">
    <property type="component" value="Unassembled WGS sequence"/>
</dbReference>
<evidence type="ECO:0000313" key="2">
    <source>
        <dbReference type="EMBL" id="KWX01604.1"/>
    </source>
</evidence>
<evidence type="ECO:0000313" key="5">
    <source>
        <dbReference type="Proteomes" id="UP000070598"/>
    </source>
</evidence>
<reference evidence="5" key="1">
    <citation type="submission" date="2015-02" db="EMBL/GenBank/DDBJ databases">
        <title>Physiological reanalysis, assessment of diazotrophy, and genome sequences of multiple isolates of Streptomyces thermoautotrophicus.</title>
        <authorList>
            <person name="MacKellar D.C."/>
            <person name="Lieber L."/>
            <person name="Norman J."/>
            <person name="Bolger A."/>
            <person name="Tobin C."/>
            <person name="Murray J.W."/>
            <person name="Friesen M."/>
            <person name="Prell J."/>
        </authorList>
    </citation>
    <scope>NUCLEOTIDE SEQUENCE [LARGE SCALE GENOMIC DNA]</scope>
    <source>
        <strain evidence="5">UBT1</strain>
    </source>
</reference>
<comment type="caution">
    <text evidence="1">The sequence shown here is derived from an EMBL/GenBank/DDBJ whole genome shotgun (WGS) entry which is preliminary data.</text>
</comment>
<reference evidence="4" key="3">
    <citation type="submission" date="2015-04" db="EMBL/GenBank/DDBJ databases">
        <title>Physiological reanalysis, assessment of diazotrophy, and genome sequences of multiple isolates of Streptomyces thermoautotrophicus.</title>
        <authorList>
            <person name="MacKellar D.C."/>
            <person name="Lieber L."/>
            <person name="Norman J."/>
            <person name="Bolger A."/>
            <person name="Tobin C."/>
            <person name="Murray J.W."/>
            <person name="Chang R."/>
            <person name="Ford T."/>
            <person name="Nguyen P.Q."/>
            <person name="Woodward J."/>
            <person name="Permingeat H."/>
            <person name="Joshi N.S."/>
            <person name="Silver P.A."/>
            <person name="Usadel B."/>
            <person name="Rutherford A.W."/>
            <person name="Friesen M."/>
            <person name="Prell J."/>
        </authorList>
    </citation>
    <scope>NUCLEOTIDE SEQUENCE [LARGE SCALE GENOMIC DNA]</scope>
    <source>
        <strain evidence="4">H1</strain>
    </source>
</reference>
<dbReference type="Proteomes" id="UP000070598">
    <property type="component" value="Unassembled WGS sequence"/>
</dbReference>
<dbReference type="EMBL" id="JYIK01001030">
    <property type="protein sequence ID" value="KWX07849.1"/>
    <property type="molecule type" value="Genomic_DNA"/>
</dbReference>
<keyword evidence="4" id="KW-1185">Reference proteome</keyword>
<organism evidence="1 6">
    <name type="scientific">Carbonactinospora thermoautotrophica</name>
    <dbReference type="NCBI Taxonomy" id="1469144"/>
    <lineage>
        <taxon>Bacteria</taxon>
        <taxon>Bacillati</taxon>
        <taxon>Actinomycetota</taxon>
        <taxon>Actinomycetes</taxon>
        <taxon>Kitasatosporales</taxon>
        <taxon>Carbonactinosporaceae</taxon>
        <taxon>Carbonactinospora</taxon>
    </lineage>
</organism>